<evidence type="ECO:0000313" key="1">
    <source>
        <dbReference type="EMBL" id="KAI3828171.1"/>
    </source>
</evidence>
<reference evidence="1 2" key="2">
    <citation type="journal article" date="2022" name="Mol. Ecol. Resour.">
        <title>The genomes of chicory, endive, great burdock and yacon provide insights into Asteraceae paleo-polyploidization history and plant inulin production.</title>
        <authorList>
            <person name="Fan W."/>
            <person name="Wang S."/>
            <person name="Wang H."/>
            <person name="Wang A."/>
            <person name="Jiang F."/>
            <person name="Liu H."/>
            <person name="Zhao H."/>
            <person name="Xu D."/>
            <person name="Zhang Y."/>
        </authorList>
    </citation>
    <scope>NUCLEOTIDE SEQUENCE [LARGE SCALE GENOMIC DNA]</scope>
    <source>
        <strain evidence="2">cv. Yunnan</strain>
        <tissue evidence="1">Leaves</tissue>
    </source>
</reference>
<dbReference type="Proteomes" id="UP001056120">
    <property type="component" value="Linkage Group LG01"/>
</dbReference>
<reference evidence="2" key="1">
    <citation type="journal article" date="2022" name="Mol. Ecol. Resour.">
        <title>The genomes of chicory, endive, great burdock and yacon provide insights into Asteraceae palaeo-polyploidization history and plant inulin production.</title>
        <authorList>
            <person name="Fan W."/>
            <person name="Wang S."/>
            <person name="Wang H."/>
            <person name="Wang A."/>
            <person name="Jiang F."/>
            <person name="Liu H."/>
            <person name="Zhao H."/>
            <person name="Xu D."/>
            <person name="Zhang Y."/>
        </authorList>
    </citation>
    <scope>NUCLEOTIDE SEQUENCE [LARGE SCALE GENOMIC DNA]</scope>
    <source>
        <strain evidence="2">cv. Yunnan</strain>
    </source>
</reference>
<keyword evidence="2" id="KW-1185">Reference proteome</keyword>
<proteinExistence type="predicted"/>
<name>A0ACB9K7C3_9ASTR</name>
<gene>
    <name evidence="1" type="ORF">L1987_02268</name>
</gene>
<comment type="caution">
    <text evidence="1">The sequence shown here is derived from an EMBL/GenBank/DDBJ whole genome shotgun (WGS) entry which is preliminary data.</text>
</comment>
<evidence type="ECO:0000313" key="2">
    <source>
        <dbReference type="Proteomes" id="UP001056120"/>
    </source>
</evidence>
<protein>
    <submittedName>
        <fullName evidence="1">Uncharacterized protein</fullName>
    </submittedName>
</protein>
<accession>A0ACB9K7C3</accession>
<dbReference type="EMBL" id="CM042018">
    <property type="protein sequence ID" value="KAI3828171.1"/>
    <property type="molecule type" value="Genomic_DNA"/>
</dbReference>
<sequence>MTCTSCSKRCTFHNKYPGGPLLNPFGLPKDIANAHEWKLKEIKNGRLAMVAMLGIFVQANVTKSSIITASLDVFSQTRELTRPNPLNGAGSLREGNPVENMDAHYILTYKGCYLKNEMRLEQWRKSKQHCGT</sequence>
<organism evidence="1 2">
    <name type="scientific">Smallanthus sonchifolius</name>
    <dbReference type="NCBI Taxonomy" id="185202"/>
    <lineage>
        <taxon>Eukaryota</taxon>
        <taxon>Viridiplantae</taxon>
        <taxon>Streptophyta</taxon>
        <taxon>Embryophyta</taxon>
        <taxon>Tracheophyta</taxon>
        <taxon>Spermatophyta</taxon>
        <taxon>Magnoliopsida</taxon>
        <taxon>eudicotyledons</taxon>
        <taxon>Gunneridae</taxon>
        <taxon>Pentapetalae</taxon>
        <taxon>asterids</taxon>
        <taxon>campanulids</taxon>
        <taxon>Asterales</taxon>
        <taxon>Asteraceae</taxon>
        <taxon>Asteroideae</taxon>
        <taxon>Heliantheae alliance</taxon>
        <taxon>Millerieae</taxon>
        <taxon>Smallanthus</taxon>
    </lineage>
</organism>